<evidence type="ECO:0000313" key="1">
    <source>
        <dbReference type="EMBL" id="KAA6398501.1"/>
    </source>
</evidence>
<dbReference type="EMBL" id="SNRW01000941">
    <property type="protein sequence ID" value="KAA6398501.1"/>
    <property type="molecule type" value="Genomic_DNA"/>
</dbReference>
<protein>
    <recommendedName>
        <fullName evidence="3">Reverse transcriptase RNase H-like domain-containing protein</fullName>
    </recommendedName>
</protein>
<name>A0A5J4WUC0_9EUKA</name>
<dbReference type="AlphaFoldDB" id="A0A5J4WUC0"/>
<dbReference type="InterPro" id="IPR052055">
    <property type="entry name" value="Hepadnavirus_pol/RT"/>
</dbReference>
<organism evidence="1 2">
    <name type="scientific">Streblomastix strix</name>
    <dbReference type="NCBI Taxonomy" id="222440"/>
    <lineage>
        <taxon>Eukaryota</taxon>
        <taxon>Metamonada</taxon>
        <taxon>Preaxostyla</taxon>
        <taxon>Oxymonadida</taxon>
        <taxon>Streblomastigidae</taxon>
        <taxon>Streblomastix</taxon>
    </lineage>
</organism>
<dbReference type="PANTHER" id="PTHR33050">
    <property type="entry name" value="REVERSE TRANSCRIPTASE DOMAIN-CONTAINING PROTEIN"/>
    <property type="match status" value="1"/>
</dbReference>
<dbReference type="CDD" id="cd09275">
    <property type="entry name" value="RNase_HI_RT_DIRS1"/>
    <property type="match status" value="1"/>
</dbReference>
<evidence type="ECO:0008006" key="3">
    <source>
        <dbReference type="Google" id="ProtNLM"/>
    </source>
</evidence>
<evidence type="ECO:0000313" key="2">
    <source>
        <dbReference type="Proteomes" id="UP000324800"/>
    </source>
</evidence>
<reference evidence="1 2" key="1">
    <citation type="submission" date="2019-03" db="EMBL/GenBank/DDBJ databases">
        <title>Single cell metagenomics reveals metabolic interactions within the superorganism composed of flagellate Streblomastix strix and complex community of Bacteroidetes bacteria on its surface.</title>
        <authorList>
            <person name="Treitli S.C."/>
            <person name="Kolisko M."/>
            <person name="Husnik F."/>
            <person name="Keeling P."/>
            <person name="Hampl V."/>
        </authorList>
    </citation>
    <scope>NUCLEOTIDE SEQUENCE [LARGE SCALE GENOMIC DNA]</scope>
    <source>
        <strain evidence="1">ST1C</strain>
    </source>
</reference>
<comment type="caution">
    <text evidence="1">The sequence shown here is derived from an EMBL/GenBank/DDBJ whole genome shotgun (WGS) entry which is preliminary data.</text>
</comment>
<sequence>MIREMNKSAKKAGWDSPIKLSRRALIEAEQWMTQIKNNKPRNIEAHKTQAMIATDASLGRWGATLQILGMDKQRISKPQKVKILTSNRREIIAVKTDNTTACYYLINGKAKVGLRRLINQILLYIEEQYQEVKFKHILGVNNTEADSLSRLKVSGDYSMDKQVLQQVLEEWEI</sequence>
<dbReference type="Proteomes" id="UP000324800">
    <property type="component" value="Unassembled WGS sequence"/>
</dbReference>
<proteinExistence type="predicted"/>
<gene>
    <name evidence="1" type="ORF">EZS28_005967</name>
</gene>
<accession>A0A5J4WUC0</accession>
<dbReference type="PANTHER" id="PTHR33050:SF7">
    <property type="entry name" value="RIBONUCLEASE H"/>
    <property type="match status" value="1"/>
</dbReference>